<dbReference type="Gene3D" id="3.80.10.10">
    <property type="entry name" value="Ribonuclease Inhibitor"/>
    <property type="match status" value="1"/>
</dbReference>
<dbReference type="EMBL" id="LR798375">
    <property type="protein sequence ID" value="CAB5227396.1"/>
    <property type="molecule type" value="Genomic_DNA"/>
</dbReference>
<evidence type="ECO:0000313" key="3">
    <source>
        <dbReference type="EMBL" id="CAB4197357.1"/>
    </source>
</evidence>
<gene>
    <name evidence="2" type="ORF">UFOVP1080_29</name>
    <name evidence="3" type="ORF">UFOVP1321_17</name>
    <name evidence="4" type="ORF">UFOVP1432_46</name>
    <name evidence="5" type="ORF">UFOVP1528_34</name>
    <name evidence="1" type="ORF">UFOVP905_41</name>
</gene>
<evidence type="ECO:0000313" key="4">
    <source>
        <dbReference type="EMBL" id="CAB4212892.1"/>
    </source>
</evidence>
<organism evidence="4">
    <name type="scientific">uncultured Caudovirales phage</name>
    <dbReference type="NCBI Taxonomy" id="2100421"/>
    <lineage>
        <taxon>Viruses</taxon>
        <taxon>Duplodnaviria</taxon>
        <taxon>Heunggongvirae</taxon>
        <taxon>Uroviricota</taxon>
        <taxon>Caudoviricetes</taxon>
        <taxon>Peduoviridae</taxon>
        <taxon>Maltschvirus</taxon>
        <taxon>Maltschvirus maltsch</taxon>
    </lineage>
</organism>
<reference evidence="4" key="1">
    <citation type="submission" date="2020-05" db="EMBL/GenBank/DDBJ databases">
        <authorList>
            <person name="Chiriac C."/>
            <person name="Salcher M."/>
            <person name="Ghai R."/>
            <person name="Kavagutti S V."/>
        </authorList>
    </citation>
    <scope>NUCLEOTIDE SEQUENCE</scope>
</reference>
<dbReference type="EMBL" id="LR797043">
    <property type="protein sequence ID" value="CAB4182942.1"/>
    <property type="molecule type" value="Genomic_DNA"/>
</dbReference>
<sequence length="320" mass="32987">MVQLVRVGALKSPHIAANDPTLYITTAGYTCNLCGDTGARPVVMQGFSSFTGYIDYQGYSYTSFSAPSVTTSPGSINMRSAAITTIDMSSLTTNGGVFDFYACPLTSVNFSALTGTGAHLYLSGAYGTGSAGLSGGVSFPALTSIVGGALVFSRRYQLTSFSAPNLVTLSNELELDYCKALTSLSLPALTTINYNAGNGWLILGGDPPDLGQSRPNALSSVSLPALTTILGKISCTYCVNVTSINPSSWTTIGNGFGLDFNRCDLTQANMDAILAKLVAIRGGVTSGSVDLRYQNGGQTPSVAGQANAATLVAAGITVSY</sequence>
<evidence type="ECO:0000313" key="5">
    <source>
        <dbReference type="EMBL" id="CAB5227396.1"/>
    </source>
</evidence>
<dbReference type="EMBL" id="LR797266">
    <property type="protein sequence ID" value="CAB4197357.1"/>
    <property type="molecule type" value="Genomic_DNA"/>
</dbReference>
<dbReference type="EMBL" id="LR797390">
    <property type="protein sequence ID" value="CAB4212892.1"/>
    <property type="molecule type" value="Genomic_DNA"/>
</dbReference>
<accession>A0A6J5SF90</accession>
<dbReference type="InterPro" id="IPR032675">
    <property type="entry name" value="LRR_dom_sf"/>
</dbReference>
<evidence type="ECO:0000313" key="2">
    <source>
        <dbReference type="EMBL" id="CAB4182942.1"/>
    </source>
</evidence>
<evidence type="ECO:0000313" key="1">
    <source>
        <dbReference type="EMBL" id="CAB4170135.1"/>
    </source>
</evidence>
<proteinExistence type="predicted"/>
<dbReference type="EMBL" id="LR796848">
    <property type="protein sequence ID" value="CAB4170135.1"/>
    <property type="molecule type" value="Genomic_DNA"/>
</dbReference>
<name>A0A6J5SF90_9CAUD</name>
<protein>
    <submittedName>
        <fullName evidence="4">Uncharacterized protein</fullName>
    </submittedName>
</protein>